<keyword evidence="16" id="KW-1185">Reference proteome</keyword>
<keyword evidence="8" id="KW-0675">Receptor</keyword>
<dbReference type="InterPro" id="IPR037066">
    <property type="entry name" value="Plug_dom_sf"/>
</dbReference>
<evidence type="ECO:0000256" key="8">
    <source>
        <dbReference type="ARBA" id="ARBA00023170"/>
    </source>
</evidence>
<comment type="similarity">
    <text evidence="10 11">Belongs to the TonB-dependent receptor family.</text>
</comment>
<dbReference type="GO" id="GO:0009279">
    <property type="term" value="C:cell outer membrane"/>
    <property type="evidence" value="ECO:0007669"/>
    <property type="project" value="UniProtKB-SubCell"/>
</dbReference>
<dbReference type="InterPro" id="IPR000531">
    <property type="entry name" value="Beta-barrel_TonB"/>
</dbReference>
<accession>A0A2S7T1L5</accession>
<keyword evidence="2 10" id="KW-0813">Transport</keyword>
<dbReference type="OrthoDB" id="9762903at2"/>
<evidence type="ECO:0000256" key="2">
    <source>
        <dbReference type="ARBA" id="ARBA00022448"/>
    </source>
</evidence>
<organism evidence="15 16">
    <name type="scientific">Flavipsychrobacter stenotrophus</name>
    <dbReference type="NCBI Taxonomy" id="2077091"/>
    <lineage>
        <taxon>Bacteria</taxon>
        <taxon>Pseudomonadati</taxon>
        <taxon>Bacteroidota</taxon>
        <taxon>Chitinophagia</taxon>
        <taxon>Chitinophagales</taxon>
        <taxon>Chitinophagaceae</taxon>
        <taxon>Flavipsychrobacter</taxon>
    </lineage>
</organism>
<evidence type="ECO:0000313" key="15">
    <source>
        <dbReference type="EMBL" id="PQJ13090.1"/>
    </source>
</evidence>
<evidence type="ECO:0000256" key="12">
    <source>
        <dbReference type="SAM" id="SignalP"/>
    </source>
</evidence>
<gene>
    <name evidence="15" type="ORF">CJD36_004925</name>
</gene>
<dbReference type="Pfam" id="PF07715">
    <property type="entry name" value="Plug"/>
    <property type="match status" value="1"/>
</dbReference>
<dbReference type="PROSITE" id="PS52016">
    <property type="entry name" value="TONB_DEPENDENT_REC_3"/>
    <property type="match status" value="1"/>
</dbReference>
<dbReference type="SUPFAM" id="SSF56935">
    <property type="entry name" value="Porins"/>
    <property type="match status" value="1"/>
</dbReference>
<dbReference type="PANTHER" id="PTHR30069:SF29">
    <property type="entry name" value="HEMOGLOBIN AND HEMOGLOBIN-HAPTOGLOBIN-BINDING PROTEIN 1-RELATED"/>
    <property type="match status" value="1"/>
</dbReference>
<dbReference type="EMBL" id="PPSL01000001">
    <property type="protein sequence ID" value="PQJ13090.1"/>
    <property type="molecule type" value="Genomic_DNA"/>
</dbReference>
<evidence type="ECO:0000313" key="16">
    <source>
        <dbReference type="Proteomes" id="UP000239872"/>
    </source>
</evidence>
<feature type="signal peptide" evidence="12">
    <location>
        <begin position="1"/>
        <end position="24"/>
    </location>
</feature>
<name>A0A2S7T1L5_9BACT</name>
<evidence type="ECO:0000259" key="14">
    <source>
        <dbReference type="Pfam" id="PF07715"/>
    </source>
</evidence>
<dbReference type="GO" id="GO:0015344">
    <property type="term" value="F:siderophore uptake transmembrane transporter activity"/>
    <property type="evidence" value="ECO:0007669"/>
    <property type="project" value="TreeGrafter"/>
</dbReference>
<dbReference type="AlphaFoldDB" id="A0A2S7T1L5"/>
<feature type="chain" id="PRO_5015559293" description="TonB-dependent receptor plug domain-containing protein" evidence="12">
    <location>
        <begin position="25"/>
        <end position="654"/>
    </location>
</feature>
<dbReference type="InterPro" id="IPR036942">
    <property type="entry name" value="Beta-barrel_TonB_sf"/>
</dbReference>
<evidence type="ECO:0000256" key="3">
    <source>
        <dbReference type="ARBA" id="ARBA00022452"/>
    </source>
</evidence>
<evidence type="ECO:0008006" key="17">
    <source>
        <dbReference type="Google" id="ProtNLM"/>
    </source>
</evidence>
<dbReference type="Gene3D" id="2.40.170.20">
    <property type="entry name" value="TonB-dependent receptor, beta-barrel domain"/>
    <property type="match status" value="1"/>
</dbReference>
<dbReference type="InterPro" id="IPR012910">
    <property type="entry name" value="Plug_dom"/>
</dbReference>
<dbReference type="GO" id="GO:0044718">
    <property type="term" value="P:siderophore transmembrane transport"/>
    <property type="evidence" value="ECO:0007669"/>
    <property type="project" value="TreeGrafter"/>
</dbReference>
<dbReference type="InterPro" id="IPR039426">
    <property type="entry name" value="TonB-dep_rcpt-like"/>
</dbReference>
<evidence type="ECO:0000256" key="11">
    <source>
        <dbReference type="RuleBase" id="RU003357"/>
    </source>
</evidence>
<feature type="domain" description="TonB-dependent receptor plug" evidence="14">
    <location>
        <begin position="61"/>
        <end position="161"/>
    </location>
</feature>
<protein>
    <recommendedName>
        <fullName evidence="17">TonB-dependent receptor plug domain-containing protein</fullName>
    </recommendedName>
</protein>
<comment type="caution">
    <text evidence="15">The sequence shown here is derived from an EMBL/GenBank/DDBJ whole genome shotgun (WGS) entry which is preliminary data.</text>
</comment>
<keyword evidence="3 10" id="KW-1134">Transmembrane beta strand</keyword>
<reference evidence="15 16" key="1">
    <citation type="submission" date="2018-01" db="EMBL/GenBank/DDBJ databases">
        <title>A novel member of the phylum Bacteroidetes isolated from glacier ice.</title>
        <authorList>
            <person name="Liu Q."/>
            <person name="Xin Y.-H."/>
        </authorList>
    </citation>
    <scope>NUCLEOTIDE SEQUENCE [LARGE SCALE GENOMIC DNA]</scope>
    <source>
        <strain evidence="15 16">RB1R16</strain>
    </source>
</reference>
<evidence type="ECO:0000256" key="6">
    <source>
        <dbReference type="ARBA" id="ARBA00023077"/>
    </source>
</evidence>
<evidence type="ECO:0000256" key="7">
    <source>
        <dbReference type="ARBA" id="ARBA00023136"/>
    </source>
</evidence>
<dbReference type="PANTHER" id="PTHR30069">
    <property type="entry name" value="TONB-DEPENDENT OUTER MEMBRANE RECEPTOR"/>
    <property type="match status" value="1"/>
</dbReference>
<dbReference type="Gene3D" id="2.170.130.10">
    <property type="entry name" value="TonB-dependent receptor, plug domain"/>
    <property type="match status" value="1"/>
</dbReference>
<keyword evidence="4 10" id="KW-0812">Transmembrane</keyword>
<keyword evidence="7 10" id="KW-0472">Membrane</keyword>
<sequence length="654" mass="72960">MFARFYTIFCFCVALLGGAVGTYGQPNTDTIKDKRTLKEATVNGEQTGNKDLKIKDFSPGQKLTAIDTVTLQQYRMQSIGSLLTQQVPVFVKSYGFNGLATLSFRGASAAQSQVLWNGVPIQNAALGIADVSTLPVMFMNTVDIIYGGSSALTGSGNVGGALLLGDESFSYAKKPYCVLSLSGSTGSFGQLATGGDIVASWKKWNVSAKILLQSASNNFGYKDENGKKVTADNSHLQGSAVTVRVSHLVKKVGNINFMAWWQQYNREIPPALFEQHSYKKQIDGSLKLLANWATTFTNRNRLYARTSFIRDNIDYSDQALLLNSNAVTYQYFHEVGCEWLLGKHGRLLLFTPLQISWLTGAQTTGAKQQNKIALAGAYDLKLLDNKLNAAVNVRLESVDSTGFSLGKAQRFLLPGASASYKLTQWLSLRANVQRTYRLPTLNELYYYPGGNAALKPEYGWNEDAGYTAAFTYKNFKVYHDLSVFNRNIHDWIIWLGGAIWTPHNIAEVHSRGVETENRVEYTTGKWKLHLKVNTAYVLSTTVSSYIYNDGSVGKQIPYAPRYNGQLNVGFTYKQLYFNYNHTYTGYRFTVADESVYLPPFRTGNVQLMYNTSIRRHQIQLTAQCNNIWSERYNVVFSRPMPGVNFLAGFRVGVL</sequence>
<evidence type="ECO:0000256" key="4">
    <source>
        <dbReference type="ARBA" id="ARBA00022692"/>
    </source>
</evidence>
<evidence type="ECO:0000256" key="10">
    <source>
        <dbReference type="PROSITE-ProRule" id="PRU01360"/>
    </source>
</evidence>
<dbReference type="RefSeq" id="WP_105037974.1">
    <property type="nucleotide sequence ID" value="NZ_PPSL01000001.1"/>
</dbReference>
<dbReference type="Pfam" id="PF00593">
    <property type="entry name" value="TonB_dep_Rec_b-barrel"/>
    <property type="match status" value="1"/>
</dbReference>
<keyword evidence="5 12" id="KW-0732">Signal</keyword>
<dbReference type="Proteomes" id="UP000239872">
    <property type="component" value="Unassembled WGS sequence"/>
</dbReference>
<evidence type="ECO:0000256" key="1">
    <source>
        <dbReference type="ARBA" id="ARBA00004571"/>
    </source>
</evidence>
<keyword evidence="6 11" id="KW-0798">TonB box</keyword>
<evidence type="ECO:0000256" key="5">
    <source>
        <dbReference type="ARBA" id="ARBA00022729"/>
    </source>
</evidence>
<evidence type="ECO:0000256" key="9">
    <source>
        <dbReference type="ARBA" id="ARBA00023237"/>
    </source>
</evidence>
<proteinExistence type="inferred from homology"/>
<comment type="subcellular location">
    <subcellularLocation>
        <location evidence="1 10">Cell outer membrane</location>
        <topology evidence="1 10">Multi-pass membrane protein</topology>
    </subcellularLocation>
</comment>
<evidence type="ECO:0000259" key="13">
    <source>
        <dbReference type="Pfam" id="PF00593"/>
    </source>
</evidence>
<keyword evidence="9 10" id="KW-0998">Cell outer membrane</keyword>
<feature type="domain" description="TonB-dependent receptor-like beta-barrel" evidence="13">
    <location>
        <begin position="273"/>
        <end position="627"/>
    </location>
</feature>